<dbReference type="PRINTS" id="PR00007">
    <property type="entry name" value="COMPLEMNTC1Q"/>
</dbReference>
<keyword evidence="2" id="KW-0964">Secreted</keyword>
<evidence type="ECO:0000256" key="1">
    <source>
        <dbReference type="ARBA" id="ARBA00004613"/>
    </source>
</evidence>
<dbReference type="InterPro" id="IPR050392">
    <property type="entry name" value="Collagen/C1q_domain"/>
</dbReference>
<dbReference type="InterPro" id="IPR008983">
    <property type="entry name" value="Tumour_necrosis_fac-like_dom"/>
</dbReference>
<accession>A0A8W8IH15</accession>
<evidence type="ECO:0000259" key="4">
    <source>
        <dbReference type="PROSITE" id="PS50871"/>
    </source>
</evidence>
<comment type="subcellular location">
    <subcellularLocation>
        <location evidence="1">Secreted</location>
    </subcellularLocation>
</comment>
<dbReference type="GO" id="GO:0005576">
    <property type="term" value="C:extracellular region"/>
    <property type="evidence" value="ECO:0007669"/>
    <property type="project" value="UniProtKB-SubCell"/>
</dbReference>
<evidence type="ECO:0000313" key="5">
    <source>
        <dbReference type="EnsemblMetazoa" id="G14258.1:cds"/>
    </source>
</evidence>
<evidence type="ECO:0000256" key="2">
    <source>
        <dbReference type="ARBA" id="ARBA00022525"/>
    </source>
</evidence>
<dbReference type="InterPro" id="IPR001073">
    <property type="entry name" value="C1q_dom"/>
</dbReference>
<proteinExistence type="predicted"/>
<dbReference type="SUPFAM" id="SSF49842">
    <property type="entry name" value="TNF-like"/>
    <property type="match status" value="1"/>
</dbReference>
<dbReference type="Gene3D" id="2.60.120.40">
    <property type="match status" value="1"/>
</dbReference>
<dbReference type="Proteomes" id="UP000005408">
    <property type="component" value="Unassembled WGS sequence"/>
</dbReference>
<dbReference type="Pfam" id="PF00386">
    <property type="entry name" value="C1q"/>
    <property type="match status" value="1"/>
</dbReference>
<keyword evidence="3" id="KW-0732">Signal</keyword>
<feature type="signal peptide" evidence="3">
    <location>
        <begin position="1"/>
        <end position="19"/>
    </location>
</feature>
<organism evidence="5 6">
    <name type="scientific">Magallana gigas</name>
    <name type="common">Pacific oyster</name>
    <name type="synonym">Crassostrea gigas</name>
    <dbReference type="NCBI Taxonomy" id="29159"/>
    <lineage>
        <taxon>Eukaryota</taxon>
        <taxon>Metazoa</taxon>
        <taxon>Spiralia</taxon>
        <taxon>Lophotrochozoa</taxon>
        <taxon>Mollusca</taxon>
        <taxon>Bivalvia</taxon>
        <taxon>Autobranchia</taxon>
        <taxon>Pteriomorphia</taxon>
        <taxon>Ostreida</taxon>
        <taxon>Ostreoidea</taxon>
        <taxon>Ostreidae</taxon>
        <taxon>Magallana</taxon>
    </lineage>
</organism>
<feature type="domain" description="C1q" evidence="4">
    <location>
        <begin position="67"/>
        <end position="199"/>
    </location>
</feature>
<dbReference type="PANTHER" id="PTHR15427:SF50">
    <property type="entry name" value="COMPLEMENT C1Q TUMOR NECROSIS FACTOR-RELATED PROTEIN 2-LIKE"/>
    <property type="match status" value="1"/>
</dbReference>
<dbReference type="PROSITE" id="PS50871">
    <property type="entry name" value="C1Q"/>
    <property type="match status" value="1"/>
</dbReference>
<dbReference type="SMART" id="SM00110">
    <property type="entry name" value="C1Q"/>
    <property type="match status" value="1"/>
</dbReference>
<dbReference type="AlphaFoldDB" id="A0A8W8IH15"/>
<dbReference type="EnsemblMetazoa" id="G14258.1">
    <property type="protein sequence ID" value="G14258.1:cds"/>
    <property type="gene ID" value="G14258"/>
</dbReference>
<name>A0A8W8IH15_MAGGI</name>
<evidence type="ECO:0000256" key="3">
    <source>
        <dbReference type="SAM" id="SignalP"/>
    </source>
</evidence>
<protein>
    <recommendedName>
        <fullName evidence="4">C1q domain-containing protein</fullName>
    </recommendedName>
</protein>
<dbReference type="PANTHER" id="PTHR15427">
    <property type="entry name" value="EMILIN ELASTIN MICROFIBRIL INTERFACE-LOCATED PROTEIN ELASTIN MICROFIBRIL INTERFACER"/>
    <property type="match status" value="1"/>
</dbReference>
<feature type="chain" id="PRO_5036472257" description="C1q domain-containing protein" evidence="3">
    <location>
        <begin position="20"/>
        <end position="199"/>
    </location>
</feature>
<reference evidence="5" key="1">
    <citation type="submission" date="2022-08" db="UniProtKB">
        <authorList>
            <consortium name="EnsemblMetazoa"/>
        </authorList>
    </citation>
    <scope>IDENTIFICATION</scope>
    <source>
        <strain evidence="5">05x7-T-G4-1.051#20</strain>
    </source>
</reference>
<sequence length="199" mass="21553">MLLNLLLALSFSLRGAAYAGNKSKTDTGTKVGLLKSLIYDNAKATVTLDSSALKQLIQLSSDNYSSITVRRISFSVSLRSKELKLGAGQTVKYDEVLTNEGNGYDDRTGVFTCPVAGTYMFVVDSLSQPGIWLHMKVNKNAVGKLHVSSSGYNGNPLIQISRTVIVRLKPGDHVKIENASNNGVIYHDIFSGFTGTFLN</sequence>
<evidence type="ECO:0000313" key="6">
    <source>
        <dbReference type="Proteomes" id="UP000005408"/>
    </source>
</evidence>
<keyword evidence="6" id="KW-1185">Reference proteome</keyword>